<evidence type="ECO:0000256" key="6">
    <source>
        <dbReference type="SAM" id="Phobius"/>
    </source>
</evidence>
<evidence type="ECO:0000256" key="2">
    <source>
        <dbReference type="ARBA" id="ARBA00022692"/>
    </source>
</evidence>
<feature type="transmembrane region" description="Helical" evidence="6">
    <location>
        <begin position="286"/>
        <end position="305"/>
    </location>
</feature>
<dbReference type="RefSeq" id="WP_148417773.1">
    <property type="nucleotide sequence ID" value="NZ_LR584267.1"/>
</dbReference>
<evidence type="ECO:0000313" key="8">
    <source>
        <dbReference type="Proteomes" id="UP000324288"/>
    </source>
</evidence>
<keyword evidence="8" id="KW-1185">Reference proteome</keyword>
<proteinExistence type="predicted"/>
<feature type="region of interest" description="Disordered" evidence="5">
    <location>
        <begin position="950"/>
        <end position="972"/>
    </location>
</feature>
<sequence length="1017" mass="112234">MAFNFPGFGDFQQPQRRSPQPRQRQPLNPKQKKQMRTVGIVIAVLIGIFVIVPPLVSVYTGWLWFDSLAKGGVFGTILGTRLGLFLIFGALSASILYLCMGLAHRAKPTTPARPNPVLDPYRRMGSGKHRPVFAIIAALLGIFFGFAAQLKWQQVSVFFNTQSFGIKDPQFGHDLGFYAFQLPFLSMLVTWLVSLVAIGVTLSIFLHYFQGSLELRPRQGKQRGSVVLAQKARQQIAILGGILILLVGVNYWLDRYELLSGDINFKNQTITGAGFTSANVLMSVKLLLTVIAVFCAVAFFTSFVIKDLRIPALATTIMLIGGVAVGSILPWAVEQLSVKPNKANKEAEFIARNIQATRFAYNLRDNNLTVMPNFGKESAPVPQPGDKGVASTLANIRLLDPNVLSPAFTQSKQLRSFYGFPQTLSIDRYQVDGQLRDYVVAVREINPSALTGNQTDWINRHTVYTHGNGIVMAPANTVDAIVTDAGDRGGNPKYEVYDQQSLAAKHVREKATANGAPRNPVPSGTAQLDLREPRVYYGPLIAKHNPDYAIVKTAGEPQEYDVDGSNYTYQGAGGVHVGRVVNRLAYAIEYRELNFILSTLIGGDSKILLNRDPRARVEAVAPWLTADTSAYPVVVDGRIKWIVDAYTTLDSLPYAQKINLGEVTTDSQTSRREWSPTMKQVSYIRNSVKAVVDSYDGSVQLYSFDEKDPVLKAWEGVFPGLMKPKSDMSEQLRQHIRYPEDMFKAQREILSRYHVTNPLGFYTGGSYWQVPNEPTITENEASENAASRGLFDQPPYYVVSADPRTGRPSFQLTTPMLWNQREFLSSQISVSSDPDNYGHITIRQWPTNTTTQGPKNALDRMTSAGGYQTEKLQLEGANTIIYGNLLTLPIGDGGVLYVEPLYAQRKGQESAYPKLIRVMVMYNNRMGYGRSLSDALEQVGLDGSLVEQPDGLEGDGTAPPIAKNPAPGGMTRDEAAAKLSEALAHLKQAQASGDMGRFGEALQNLDRAVQDYQNADK</sequence>
<gene>
    <name evidence="7" type="ORF">LC603019_01318</name>
</gene>
<keyword evidence="3 6" id="KW-1133">Transmembrane helix</keyword>
<organism evidence="7 8">
    <name type="scientific">Lawsonella clevelandensis</name>
    <dbReference type="NCBI Taxonomy" id="1528099"/>
    <lineage>
        <taxon>Bacteria</taxon>
        <taxon>Bacillati</taxon>
        <taxon>Actinomycetota</taxon>
        <taxon>Actinomycetes</taxon>
        <taxon>Mycobacteriales</taxon>
        <taxon>Lawsonellaceae</taxon>
        <taxon>Lawsonella</taxon>
    </lineage>
</organism>
<dbReference type="InterPro" id="IPR005372">
    <property type="entry name" value="UPF0182"/>
</dbReference>
<evidence type="ECO:0000256" key="4">
    <source>
        <dbReference type="ARBA" id="ARBA00023136"/>
    </source>
</evidence>
<name>A0A5E3ZY49_9ACTN</name>
<keyword evidence="4 6" id="KW-0472">Membrane</keyword>
<dbReference type="Proteomes" id="UP000324288">
    <property type="component" value="Chromosome"/>
</dbReference>
<keyword evidence="2 6" id="KW-0812">Transmembrane</keyword>
<dbReference type="PANTHER" id="PTHR39344:SF1">
    <property type="entry name" value="UPF0182 PROTEIN SLL1060"/>
    <property type="match status" value="1"/>
</dbReference>
<feature type="region of interest" description="Disordered" evidence="5">
    <location>
        <begin position="1"/>
        <end position="32"/>
    </location>
</feature>
<feature type="transmembrane region" description="Helical" evidence="6">
    <location>
        <begin position="184"/>
        <end position="209"/>
    </location>
</feature>
<dbReference type="EMBL" id="LR584267">
    <property type="protein sequence ID" value="VHO01368.1"/>
    <property type="molecule type" value="Genomic_DNA"/>
</dbReference>
<dbReference type="AlphaFoldDB" id="A0A5E3ZY49"/>
<dbReference type="NCBIfam" id="NF000825">
    <property type="entry name" value="PRK00068.1"/>
    <property type="match status" value="1"/>
</dbReference>
<dbReference type="Pfam" id="PF03699">
    <property type="entry name" value="UPF0182"/>
    <property type="match status" value="1"/>
</dbReference>
<feature type="transmembrane region" description="Helical" evidence="6">
    <location>
        <begin position="312"/>
        <end position="333"/>
    </location>
</feature>
<feature type="transmembrane region" description="Helical" evidence="6">
    <location>
        <begin position="38"/>
        <end position="62"/>
    </location>
</feature>
<keyword evidence="1" id="KW-1003">Cell membrane</keyword>
<evidence type="ECO:0000313" key="7">
    <source>
        <dbReference type="EMBL" id="VHO01368.1"/>
    </source>
</evidence>
<dbReference type="GO" id="GO:0016020">
    <property type="term" value="C:membrane"/>
    <property type="evidence" value="ECO:0007669"/>
    <property type="project" value="InterPro"/>
</dbReference>
<evidence type="ECO:0000256" key="3">
    <source>
        <dbReference type="ARBA" id="ARBA00022989"/>
    </source>
</evidence>
<dbReference type="GO" id="GO:0005576">
    <property type="term" value="C:extracellular region"/>
    <property type="evidence" value="ECO:0007669"/>
    <property type="project" value="TreeGrafter"/>
</dbReference>
<evidence type="ECO:0000256" key="1">
    <source>
        <dbReference type="ARBA" id="ARBA00022475"/>
    </source>
</evidence>
<protein>
    <submittedName>
        <fullName evidence="7">Uncharacterized protein</fullName>
    </submittedName>
</protein>
<evidence type="ECO:0000256" key="5">
    <source>
        <dbReference type="SAM" id="MobiDB-lite"/>
    </source>
</evidence>
<feature type="transmembrane region" description="Helical" evidence="6">
    <location>
        <begin position="236"/>
        <end position="253"/>
    </location>
</feature>
<reference evidence="7 8" key="1">
    <citation type="submission" date="2019-04" db="EMBL/GenBank/DDBJ databases">
        <authorList>
            <person name="Seth-Smith MB H."/>
            <person name="Seth-Smith H."/>
        </authorList>
    </citation>
    <scope>NUCLEOTIDE SEQUENCE [LARGE SCALE GENOMIC DNA]</scope>
    <source>
        <strain evidence="7">USB-603019</strain>
    </source>
</reference>
<feature type="compositionally biased region" description="Low complexity" evidence="5">
    <location>
        <begin position="12"/>
        <end position="29"/>
    </location>
</feature>
<accession>A0A5E3ZY49</accession>
<dbReference type="PANTHER" id="PTHR39344">
    <property type="entry name" value="UPF0182 PROTEIN SLL1060"/>
    <property type="match status" value="1"/>
</dbReference>
<feature type="transmembrane region" description="Helical" evidence="6">
    <location>
        <begin position="132"/>
        <end position="150"/>
    </location>
</feature>
<feature type="transmembrane region" description="Helical" evidence="6">
    <location>
        <begin position="82"/>
        <end position="103"/>
    </location>
</feature>